<dbReference type="InterPro" id="IPR033481">
    <property type="entry name" value="Dni1/Fig1"/>
</dbReference>
<evidence type="ECO:0000256" key="2">
    <source>
        <dbReference type="SAM" id="Phobius"/>
    </source>
</evidence>
<dbReference type="OrthoDB" id="3524679at2759"/>
<gene>
    <name evidence="3" type="ORF">ACN38_g2626</name>
</gene>
<dbReference type="STRING" id="229535.A0A0M8P6L7"/>
<dbReference type="Proteomes" id="UP000037696">
    <property type="component" value="Unassembled WGS sequence"/>
</dbReference>
<comment type="caution">
    <text evidence="3">The sequence shown here is derived from an EMBL/GenBank/DDBJ whole genome shotgun (WGS) entry which is preliminary data.</text>
</comment>
<proteinExistence type="predicted"/>
<name>A0A0M8P6L7_9EURO</name>
<protein>
    <submittedName>
        <fullName evidence="3">Uncharacterized protein</fullName>
    </submittedName>
</protein>
<sequence>MEDSSFSTLSRKKVKTGVKKAGKKTDKTGKKPTGKKKATPSTSAVHLATPHPHPYPASTQYVPAYAPIPQTQTVLLEKPSNRKGKMSGCCVVLLAVISYLVAIVLGLYIMTSCVSTTAKANEIYLAELSTNGTNDISLRVGYFGGCVSVTEAAETYSPDGNSSTQTSTHCVTNMRSKDLDELSEDLWEPLDLASSSTQSDVQSFLNTTLPQAKHLQENVFFFQPPLIHVLLFFVTGIMLLVARTGTSGKKSYKAMLVIAITLSAFSLALALVTVLGSLQGMNALLNSSASGEQRDLGDSLYMSRGKNIQGLQGALVGIVVVFYVMMGALFVQRTPEGGAGYIIQAFQTAGRPLKRWGRK</sequence>
<feature type="transmembrane region" description="Helical" evidence="2">
    <location>
        <begin position="88"/>
        <end position="110"/>
    </location>
</feature>
<feature type="region of interest" description="Disordered" evidence="1">
    <location>
        <begin position="1"/>
        <end position="50"/>
    </location>
</feature>
<keyword evidence="2" id="KW-1133">Transmembrane helix</keyword>
<evidence type="ECO:0000313" key="3">
    <source>
        <dbReference type="EMBL" id="KOS46436.1"/>
    </source>
</evidence>
<keyword evidence="4" id="KW-1185">Reference proteome</keyword>
<keyword evidence="2" id="KW-0472">Membrane</keyword>
<dbReference type="EMBL" id="LHQQ01000029">
    <property type="protein sequence ID" value="KOS46436.1"/>
    <property type="molecule type" value="Genomic_DNA"/>
</dbReference>
<dbReference type="Pfam" id="PF12351">
    <property type="entry name" value="Fig1"/>
    <property type="match status" value="1"/>
</dbReference>
<feature type="transmembrane region" description="Helical" evidence="2">
    <location>
        <begin position="220"/>
        <end position="242"/>
    </location>
</feature>
<evidence type="ECO:0000313" key="4">
    <source>
        <dbReference type="Proteomes" id="UP000037696"/>
    </source>
</evidence>
<feature type="transmembrane region" description="Helical" evidence="2">
    <location>
        <begin position="254"/>
        <end position="278"/>
    </location>
</feature>
<keyword evidence="2" id="KW-0812">Transmembrane</keyword>
<evidence type="ECO:0000256" key="1">
    <source>
        <dbReference type="SAM" id="MobiDB-lite"/>
    </source>
</evidence>
<feature type="transmembrane region" description="Helical" evidence="2">
    <location>
        <begin position="310"/>
        <end position="331"/>
    </location>
</feature>
<accession>A0A0M8P6L7</accession>
<organism evidence="3 4">
    <name type="scientific">Penicillium nordicum</name>
    <dbReference type="NCBI Taxonomy" id="229535"/>
    <lineage>
        <taxon>Eukaryota</taxon>
        <taxon>Fungi</taxon>
        <taxon>Dikarya</taxon>
        <taxon>Ascomycota</taxon>
        <taxon>Pezizomycotina</taxon>
        <taxon>Eurotiomycetes</taxon>
        <taxon>Eurotiomycetidae</taxon>
        <taxon>Eurotiales</taxon>
        <taxon>Aspergillaceae</taxon>
        <taxon>Penicillium</taxon>
    </lineage>
</organism>
<dbReference type="AlphaFoldDB" id="A0A0M8P6L7"/>
<feature type="compositionally biased region" description="Basic residues" evidence="1">
    <location>
        <begin position="10"/>
        <end position="22"/>
    </location>
</feature>
<dbReference type="GO" id="GO:0016020">
    <property type="term" value="C:membrane"/>
    <property type="evidence" value="ECO:0007669"/>
    <property type="project" value="InterPro"/>
</dbReference>
<reference evidence="3 4" key="1">
    <citation type="submission" date="2015-08" db="EMBL/GenBank/DDBJ databases">
        <title>Genome sequencing of Penicillium nordicum.</title>
        <authorList>
            <person name="Nguyen H.D."/>
            <person name="Seifert K.A."/>
        </authorList>
    </citation>
    <scope>NUCLEOTIDE SEQUENCE [LARGE SCALE GENOMIC DNA]</scope>
    <source>
        <strain evidence="3 4">DAOMC 185683</strain>
    </source>
</reference>